<protein>
    <submittedName>
        <fullName evidence="2">Nucleotide-binding protein</fullName>
    </submittedName>
</protein>
<evidence type="ECO:0000313" key="2">
    <source>
        <dbReference type="EMBL" id="MCF3947340.1"/>
    </source>
</evidence>
<organism evidence="2 3">
    <name type="scientific">Acidiphilium iwatense</name>
    <dbReference type="NCBI Taxonomy" id="768198"/>
    <lineage>
        <taxon>Bacteria</taxon>
        <taxon>Pseudomonadati</taxon>
        <taxon>Pseudomonadota</taxon>
        <taxon>Alphaproteobacteria</taxon>
        <taxon>Acetobacterales</taxon>
        <taxon>Acidocellaceae</taxon>
        <taxon>Acidiphilium</taxon>
    </lineage>
</organism>
<keyword evidence="3" id="KW-1185">Reference proteome</keyword>
<dbReference type="Pfam" id="PF10137">
    <property type="entry name" value="CAP12-PCTIR_TIR"/>
    <property type="match status" value="1"/>
</dbReference>
<proteinExistence type="predicted"/>
<dbReference type="EMBL" id="JAKGBZ010000021">
    <property type="protein sequence ID" value="MCF3947340.1"/>
    <property type="molecule type" value="Genomic_DNA"/>
</dbReference>
<dbReference type="RefSeq" id="WP_235704564.1">
    <property type="nucleotide sequence ID" value="NZ_JAKGBZ010000021.1"/>
</dbReference>
<evidence type="ECO:0000313" key="3">
    <source>
        <dbReference type="Proteomes" id="UP001521209"/>
    </source>
</evidence>
<gene>
    <name evidence="2" type="ORF">L2A60_11700</name>
</gene>
<sequence>MARRPASSPSPQSANLTVEQMRRGVDRINKRIADVEAFDPRTVRERFDTRANVIGTGIEETLASVFGHNTVEYNSYLSAQNLDAGPMVFGGGPDSPHEVQQYYTEGKHRSLLLLRQAVRGLEEEIADTNEIPVASPPRIAPKNKVFVVHGHDGGAKQGVARFLEKLRLEAIILDEKPDQGRTIIEKFETYAADVGFAVILLTPDDVGRVKLASDEQERARQNVVFELGYFVGKLGRGRACLLRKGDVEMPSDLAGVIYTELDAADGWMHKLVRELKAAQIQFDANKLWE</sequence>
<comment type="caution">
    <text evidence="2">The sequence shown here is derived from an EMBL/GenBank/DDBJ whole genome shotgun (WGS) entry which is preliminary data.</text>
</comment>
<feature type="domain" description="CD-NTase-associated protein 12/Pycsar effector protein TIR" evidence="1">
    <location>
        <begin position="144"/>
        <end position="262"/>
    </location>
</feature>
<evidence type="ECO:0000259" key="1">
    <source>
        <dbReference type="Pfam" id="PF10137"/>
    </source>
</evidence>
<dbReference type="Proteomes" id="UP001521209">
    <property type="component" value="Unassembled WGS sequence"/>
</dbReference>
<reference evidence="2 3" key="1">
    <citation type="submission" date="2022-01" db="EMBL/GenBank/DDBJ databases">
        <authorList>
            <person name="Won M."/>
            <person name="Kim S.-J."/>
            <person name="Kwon S.-W."/>
        </authorList>
    </citation>
    <scope>NUCLEOTIDE SEQUENCE [LARGE SCALE GENOMIC DNA]</scope>
    <source>
        <strain evidence="2 3">KCTC 23505</strain>
    </source>
</reference>
<dbReference type="InterPro" id="IPR019302">
    <property type="entry name" value="CAP12/PCTIR_TIR_dom"/>
</dbReference>
<name>A0ABS9DX85_9PROT</name>
<accession>A0ABS9DX85</accession>